<dbReference type="InterPro" id="IPR001451">
    <property type="entry name" value="Hexapep"/>
</dbReference>
<proteinExistence type="inferred from homology"/>
<evidence type="ECO:0000256" key="3">
    <source>
        <dbReference type="ARBA" id="ARBA00022679"/>
    </source>
</evidence>
<dbReference type="OrthoDB" id="9784739at2"/>
<dbReference type="EC" id="2.3.1.191" evidence="7"/>
<name>A0A1G6LYH6_9BACT</name>
<dbReference type="InterPro" id="IPR007691">
    <property type="entry name" value="LpxD"/>
</dbReference>
<evidence type="ECO:0000256" key="2">
    <source>
        <dbReference type="ARBA" id="ARBA00022556"/>
    </source>
</evidence>
<evidence type="ECO:0000256" key="4">
    <source>
        <dbReference type="ARBA" id="ARBA00022737"/>
    </source>
</evidence>
<dbReference type="PROSITE" id="PS00101">
    <property type="entry name" value="HEXAPEP_TRANSFERASES"/>
    <property type="match status" value="1"/>
</dbReference>
<dbReference type="GO" id="GO:0016410">
    <property type="term" value="F:N-acyltransferase activity"/>
    <property type="evidence" value="ECO:0007669"/>
    <property type="project" value="InterPro"/>
</dbReference>
<dbReference type="Proteomes" id="UP000199452">
    <property type="component" value="Unassembled WGS sequence"/>
</dbReference>
<dbReference type="NCBIfam" id="TIGR01853">
    <property type="entry name" value="lipid_A_lpxD"/>
    <property type="match status" value="1"/>
</dbReference>
<feature type="domain" description="UDP-3-O-[3-hydroxymyristoyl] glucosamine N-acyltransferase non-repeat region" evidence="8">
    <location>
        <begin position="21"/>
        <end position="89"/>
    </location>
</feature>
<comment type="subunit">
    <text evidence="7">Homotrimer.</text>
</comment>
<keyword evidence="4 7" id="KW-0677">Repeat</keyword>
<dbReference type="STRING" id="1640674.SAMN05216323_103325"/>
<dbReference type="Pfam" id="PF04613">
    <property type="entry name" value="LpxD"/>
    <property type="match status" value="1"/>
</dbReference>
<keyword evidence="3 7" id="KW-0808">Transferase</keyword>
<dbReference type="GO" id="GO:0009245">
    <property type="term" value="P:lipid A biosynthetic process"/>
    <property type="evidence" value="ECO:0007669"/>
    <property type="project" value="UniProtKB-UniRule"/>
</dbReference>
<dbReference type="UniPathway" id="UPA00973"/>
<evidence type="ECO:0000256" key="1">
    <source>
        <dbReference type="ARBA" id="ARBA00022516"/>
    </source>
</evidence>
<gene>
    <name evidence="7" type="primary">lpxD</name>
    <name evidence="9" type="ORF">SAMN05216323_103325</name>
</gene>
<evidence type="ECO:0000313" key="9">
    <source>
        <dbReference type="EMBL" id="SDC48157.1"/>
    </source>
</evidence>
<evidence type="ECO:0000256" key="6">
    <source>
        <dbReference type="ARBA" id="ARBA00023315"/>
    </source>
</evidence>
<evidence type="ECO:0000256" key="7">
    <source>
        <dbReference type="HAMAP-Rule" id="MF_00523"/>
    </source>
</evidence>
<dbReference type="InterPro" id="IPR011004">
    <property type="entry name" value="Trimer_LpxA-like_sf"/>
</dbReference>
<protein>
    <recommendedName>
        <fullName evidence="7">UDP-3-O-acylglucosamine N-acyltransferase</fullName>
        <ecNumber evidence="7">2.3.1.191</ecNumber>
    </recommendedName>
</protein>
<evidence type="ECO:0000313" key="10">
    <source>
        <dbReference type="Proteomes" id="UP000199452"/>
    </source>
</evidence>
<dbReference type="Gene3D" id="2.160.10.10">
    <property type="entry name" value="Hexapeptide repeat proteins"/>
    <property type="match status" value="1"/>
</dbReference>
<dbReference type="PANTHER" id="PTHR43378:SF2">
    <property type="entry name" value="UDP-3-O-ACYLGLUCOSAMINE N-ACYLTRANSFERASE 1, MITOCHONDRIAL-RELATED"/>
    <property type="match status" value="1"/>
</dbReference>
<dbReference type="NCBIfam" id="NF002060">
    <property type="entry name" value="PRK00892.1"/>
    <property type="match status" value="1"/>
</dbReference>
<dbReference type="Gene3D" id="3.40.1390.10">
    <property type="entry name" value="MurE/MurF, N-terminal domain"/>
    <property type="match status" value="1"/>
</dbReference>
<evidence type="ECO:0000256" key="5">
    <source>
        <dbReference type="ARBA" id="ARBA00023098"/>
    </source>
</evidence>
<accession>A0A1G6LYH6</accession>
<dbReference type="CDD" id="cd03352">
    <property type="entry name" value="LbH_LpxD"/>
    <property type="match status" value="1"/>
</dbReference>
<dbReference type="RefSeq" id="WP_092438462.1">
    <property type="nucleotide sequence ID" value="NZ_FMYP01000033.1"/>
</dbReference>
<keyword evidence="2 7" id="KW-0441">Lipid A biosynthesis</keyword>
<feature type="active site" description="Proton acceptor" evidence="7">
    <location>
        <position position="241"/>
    </location>
</feature>
<dbReference type="Pfam" id="PF00132">
    <property type="entry name" value="Hexapep"/>
    <property type="match status" value="3"/>
</dbReference>
<sequence length="344" mass="36875">MEFTAATIAQFLQGIVEGNPDVKVNNIAKIEEGQPGYLSFLANPKYEKYIYTTESSVVLVNKDFVATEPIKATLIRVADAYQAFAFLLDMVSKARGEKKGVSKQVEIEPTAKIGENPYIGAFVYIGENARIGNNVKLYPQVYIGDNVTIGDEAILYPGVKVYYDCVIGNNVTIHAGTVIGSDGFGFAPSEDGNYKKIPQLGNVILEDYVEIGANTAIDRAVMGSTIVRKGAKIDNLIQIAHNVEIGENTVIAAQTGIAGSAKVGKGCMIGGQVGIVGHIAIPDGMKIAAQSGISSNLRNDGDVVQGSPAFGFGKYQRCYAVFKNLPDLRNTVIELEKKVKALEK</sequence>
<comment type="similarity">
    <text evidence="7">Belongs to the transferase hexapeptide repeat family. LpxD subfamily.</text>
</comment>
<comment type="pathway">
    <text evidence="7">Bacterial outer membrane biogenesis; LPS lipid A biosynthesis.</text>
</comment>
<dbReference type="GO" id="GO:0016020">
    <property type="term" value="C:membrane"/>
    <property type="evidence" value="ECO:0007669"/>
    <property type="project" value="GOC"/>
</dbReference>
<keyword evidence="1 7" id="KW-0444">Lipid biosynthesis</keyword>
<keyword evidence="6 7" id="KW-0012">Acyltransferase</keyword>
<dbReference type="PANTHER" id="PTHR43378">
    <property type="entry name" value="UDP-3-O-ACYLGLUCOSAMINE N-ACYLTRANSFERASE"/>
    <property type="match status" value="1"/>
</dbReference>
<reference evidence="9 10" key="1">
    <citation type="submission" date="2016-09" db="EMBL/GenBank/DDBJ databases">
        <authorList>
            <person name="Capua I."/>
            <person name="De Benedictis P."/>
            <person name="Joannis T."/>
            <person name="Lombin L.H."/>
            <person name="Cattoli G."/>
        </authorList>
    </citation>
    <scope>NUCLEOTIDE SEQUENCE [LARGE SCALE GENOMIC DNA]</scope>
    <source>
        <strain evidence="9 10">A7P-90m</strain>
    </source>
</reference>
<dbReference type="GO" id="GO:0103118">
    <property type="term" value="F:UDP-3-O-[(3R)-3-hydroxyacyl]-glucosamine N-acyltransferase activity"/>
    <property type="evidence" value="ECO:0007669"/>
    <property type="project" value="UniProtKB-EC"/>
</dbReference>
<dbReference type="EMBL" id="FMYP01000033">
    <property type="protein sequence ID" value="SDC48157.1"/>
    <property type="molecule type" value="Genomic_DNA"/>
</dbReference>
<keyword evidence="5 7" id="KW-0443">Lipid metabolism</keyword>
<dbReference type="InterPro" id="IPR020573">
    <property type="entry name" value="UDP_GlcNAc_AcTrfase_non-rep"/>
</dbReference>
<dbReference type="SUPFAM" id="SSF51161">
    <property type="entry name" value="Trimeric LpxA-like enzymes"/>
    <property type="match status" value="1"/>
</dbReference>
<dbReference type="InterPro" id="IPR018357">
    <property type="entry name" value="Hexapep_transf_CS"/>
</dbReference>
<comment type="catalytic activity">
    <reaction evidence="7">
        <text>a UDP-3-O-[(3R)-3-hydroxyacyl]-alpha-D-glucosamine + a (3R)-hydroxyacyl-[ACP] = a UDP-2-N,3-O-bis[(3R)-3-hydroxyacyl]-alpha-D-glucosamine + holo-[ACP] + H(+)</text>
        <dbReference type="Rhea" id="RHEA:53836"/>
        <dbReference type="Rhea" id="RHEA-COMP:9685"/>
        <dbReference type="Rhea" id="RHEA-COMP:9945"/>
        <dbReference type="ChEBI" id="CHEBI:15378"/>
        <dbReference type="ChEBI" id="CHEBI:64479"/>
        <dbReference type="ChEBI" id="CHEBI:78827"/>
        <dbReference type="ChEBI" id="CHEBI:137740"/>
        <dbReference type="ChEBI" id="CHEBI:137748"/>
        <dbReference type="EC" id="2.3.1.191"/>
    </reaction>
</comment>
<dbReference type="HAMAP" id="MF_00523">
    <property type="entry name" value="LpxD"/>
    <property type="match status" value="1"/>
</dbReference>
<dbReference type="AlphaFoldDB" id="A0A1G6LYH6"/>
<evidence type="ECO:0000259" key="8">
    <source>
        <dbReference type="Pfam" id="PF04613"/>
    </source>
</evidence>
<comment type="function">
    <text evidence="7">Catalyzes the N-acylation of UDP-3-O-acylglucosamine using 3-hydroxyacyl-ACP as the acyl donor. Is involved in the biosynthesis of lipid A, a phosphorylated glycolipid that anchors the lipopolysaccharide to the outer membrane of the cell.</text>
</comment>
<organism evidence="9 10">
    <name type="scientific">Williamwhitmania taraxaci</name>
    <dbReference type="NCBI Taxonomy" id="1640674"/>
    <lineage>
        <taxon>Bacteria</taxon>
        <taxon>Pseudomonadati</taxon>
        <taxon>Bacteroidota</taxon>
        <taxon>Bacteroidia</taxon>
        <taxon>Bacteroidales</taxon>
        <taxon>Williamwhitmaniaceae</taxon>
        <taxon>Williamwhitmania</taxon>
    </lineage>
</organism>
<keyword evidence="10" id="KW-1185">Reference proteome</keyword>